<dbReference type="AlphaFoldDB" id="A0A919B4E1"/>
<dbReference type="EMBL" id="BNBD01000007">
    <property type="protein sequence ID" value="GHF53467.1"/>
    <property type="molecule type" value="Genomic_DNA"/>
</dbReference>
<protein>
    <submittedName>
        <fullName evidence="2">Uncharacterized protein</fullName>
    </submittedName>
</protein>
<evidence type="ECO:0000313" key="2">
    <source>
        <dbReference type="EMBL" id="GHF53467.1"/>
    </source>
</evidence>
<accession>A0A919B4E1</accession>
<organism evidence="2 3">
    <name type="scientific">Streptomyces mashuensis</name>
    <dbReference type="NCBI Taxonomy" id="33904"/>
    <lineage>
        <taxon>Bacteria</taxon>
        <taxon>Bacillati</taxon>
        <taxon>Actinomycetota</taxon>
        <taxon>Actinomycetes</taxon>
        <taxon>Kitasatosporales</taxon>
        <taxon>Streptomycetaceae</taxon>
        <taxon>Streptomyces</taxon>
    </lineage>
</organism>
<gene>
    <name evidence="2" type="ORF">GCM10010218_38700</name>
</gene>
<reference evidence="2" key="1">
    <citation type="journal article" date="2014" name="Int. J. Syst. Evol. Microbiol.">
        <title>Complete genome sequence of Corynebacterium casei LMG S-19264T (=DSM 44701T), isolated from a smear-ripened cheese.</title>
        <authorList>
            <consortium name="US DOE Joint Genome Institute (JGI-PGF)"/>
            <person name="Walter F."/>
            <person name="Albersmeier A."/>
            <person name="Kalinowski J."/>
            <person name="Ruckert C."/>
        </authorList>
    </citation>
    <scope>NUCLEOTIDE SEQUENCE</scope>
    <source>
        <strain evidence="2">JCM 4059</strain>
    </source>
</reference>
<feature type="transmembrane region" description="Helical" evidence="1">
    <location>
        <begin position="42"/>
        <end position="61"/>
    </location>
</feature>
<evidence type="ECO:0000256" key="1">
    <source>
        <dbReference type="SAM" id="Phobius"/>
    </source>
</evidence>
<keyword evidence="3" id="KW-1185">Reference proteome</keyword>
<keyword evidence="1" id="KW-1133">Transmembrane helix</keyword>
<name>A0A919B4E1_9ACTN</name>
<comment type="caution">
    <text evidence="2">The sequence shown here is derived from an EMBL/GenBank/DDBJ whole genome shotgun (WGS) entry which is preliminary data.</text>
</comment>
<proteinExistence type="predicted"/>
<reference evidence="2" key="2">
    <citation type="submission" date="2020-09" db="EMBL/GenBank/DDBJ databases">
        <authorList>
            <person name="Sun Q."/>
            <person name="Ohkuma M."/>
        </authorList>
    </citation>
    <scope>NUCLEOTIDE SEQUENCE</scope>
    <source>
        <strain evidence="2">JCM 4059</strain>
    </source>
</reference>
<evidence type="ECO:0000313" key="3">
    <source>
        <dbReference type="Proteomes" id="UP000638313"/>
    </source>
</evidence>
<keyword evidence="1" id="KW-0472">Membrane</keyword>
<dbReference type="Proteomes" id="UP000638313">
    <property type="component" value="Unassembled WGS sequence"/>
</dbReference>
<dbReference type="RefSeq" id="WP_190130888.1">
    <property type="nucleotide sequence ID" value="NZ_BNBD01000007.1"/>
</dbReference>
<sequence length="182" mass="19477">MGPVADTGWPTRARGAACCAALLFAVLTALDAATLGLTGPRTLLWAALAVVLLAILLPPRVTAGDGWLASRGLLGRRRVLTDQLVAVHWGGAFAQRLVLRDAAGDRLELDLQVLATNPALWHRLDTALRHSRTHGTLRIGSTDQEQLTRALDAVTAHAVLRVSGLAGLTEFRGGHRPRRRRG</sequence>
<keyword evidence="1" id="KW-0812">Transmembrane</keyword>